<dbReference type="HAMAP" id="MF_00055">
    <property type="entry name" value="MEMO1"/>
    <property type="match status" value="1"/>
</dbReference>
<protein>
    <submittedName>
        <fullName evidence="3">MEMO1 family</fullName>
    </submittedName>
</protein>
<dbReference type="PANTHER" id="PTHR11060">
    <property type="entry name" value="PROTEIN MEMO1"/>
    <property type="match status" value="1"/>
</dbReference>
<accession>A0A1Y1UKA6</accession>
<name>A0A1Y1UKA6_9TREE</name>
<sequence length="361" mass="40726">MGRMSESQNIRKATHAGSWYSASGKRLREELQNNLDRVEPIIELDYQPPVQNAKAIIAPHAGYAYSGPAAAWAYAAIPTDRIKRIVLLGPSHHAYFEGIALSPFASYDTPLGQIPLDTQALEDLEATKLFHPIRPGTDEDEHSLEMHLPYIRHIFGDREDLRLIPMIVGQPGRDPKGMSKTLAKYWEDPETFFIISTDFCHWGTRFRHTPYYPDAPLPLLPVPPVEGLPPSSSFSSSSSYPTSSPPSSNLTLQKQLSRINSDTPIWRSIQYMDHEGIDILRKPAEQSTAENWHRYLERTGNTICGRNPIFVLINLLTHVYADTDSENRPIFSFVRYEQSEKVVDPRGSSVSYVSGILRVPQ</sequence>
<dbReference type="Gene3D" id="3.40.830.10">
    <property type="entry name" value="LigB-like"/>
    <property type="match status" value="1"/>
</dbReference>
<dbReference type="PANTHER" id="PTHR11060:SF0">
    <property type="entry name" value="PROTEIN MEMO1"/>
    <property type="match status" value="1"/>
</dbReference>
<dbReference type="CDD" id="cd07361">
    <property type="entry name" value="MEMO_like"/>
    <property type="match status" value="1"/>
</dbReference>
<evidence type="ECO:0000313" key="3">
    <source>
        <dbReference type="EMBL" id="ORX37967.1"/>
    </source>
</evidence>
<evidence type="ECO:0000313" key="4">
    <source>
        <dbReference type="Proteomes" id="UP000193218"/>
    </source>
</evidence>
<organism evidence="3 4">
    <name type="scientific">Kockovaella imperatae</name>
    <dbReference type="NCBI Taxonomy" id="4999"/>
    <lineage>
        <taxon>Eukaryota</taxon>
        <taxon>Fungi</taxon>
        <taxon>Dikarya</taxon>
        <taxon>Basidiomycota</taxon>
        <taxon>Agaricomycotina</taxon>
        <taxon>Tremellomycetes</taxon>
        <taxon>Tremellales</taxon>
        <taxon>Cuniculitremaceae</taxon>
        <taxon>Kockovaella</taxon>
    </lineage>
</organism>
<dbReference type="FunCoup" id="A0A1Y1UKA6">
    <property type="interactions" value="218"/>
</dbReference>
<reference evidence="3 4" key="1">
    <citation type="submission" date="2017-03" db="EMBL/GenBank/DDBJ databases">
        <title>Widespread Adenine N6-methylation of Active Genes in Fungi.</title>
        <authorList>
            <consortium name="DOE Joint Genome Institute"/>
            <person name="Mondo S.J."/>
            <person name="Dannebaum R.O."/>
            <person name="Kuo R.C."/>
            <person name="Louie K.B."/>
            <person name="Bewick A.J."/>
            <person name="Labutti K."/>
            <person name="Haridas S."/>
            <person name="Kuo A."/>
            <person name="Salamov A."/>
            <person name="Ahrendt S.R."/>
            <person name="Lau R."/>
            <person name="Bowen B.P."/>
            <person name="Lipzen A."/>
            <person name="Sullivan W."/>
            <person name="Andreopoulos W.B."/>
            <person name="Clum A."/>
            <person name="Lindquist E."/>
            <person name="Daum C."/>
            <person name="Northen T.R."/>
            <person name="Ramamoorthy G."/>
            <person name="Schmitz R.J."/>
            <person name="Gryganskyi A."/>
            <person name="Culley D."/>
            <person name="Magnuson J."/>
            <person name="James T.Y."/>
            <person name="O'Malley M.A."/>
            <person name="Stajich J.E."/>
            <person name="Spatafora J.W."/>
            <person name="Visel A."/>
            <person name="Grigoriev I.V."/>
        </authorList>
    </citation>
    <scope>NUCLEOTIDE SEQUENCE [LARGE SCALE GENOMIC DNA]</scope>
    <source>
        <strain evidence="3 4">NRRL Y-17943</strain>
    </source>
</reference>
<proteinExistence type="inferred from homology"/>
<gene>
    <name evidence="3" type="ORF">BD324DRAFT_650507</name>
</gene>
<feature type="compositionally biased region" description="Low complexity" evidence="2">
    <location>
        <begin position="228"/>
        <end position="248"/>
    </location>
</feature>
<evidence type="ECO:0000256" key="1">
    <source>
        <dbReference type="ARBA" id="ARBA00006315"/>
    </source>
</evidence>
<dbReference type="Pfam" id="PF01875">
    <property type="entry name" value="Memo"/>
    <property type="match status" value="1"/>
</dbReference>
<keyword evidence="4" id="KW-1185">Reference proteome</keyword>
<dbReference type="NCBIfam" id="TIGR04336">
    <property type="entry name" value="AmmeMemoSam_B"/>
    <property type="match status" value="1"/>
</dbReference>
<dbReference type="Proteomes" id="UP000193218">
    <property type="component" value="Unassembled WGS sequence"/>
</dbReference>
<evidence type="ECO:0000256" key="2">
    <source>
        <dbReference type="SAM" id="MobiDB-lite"/>
    </source>
</evidence>
<feature type="region of interest" description="Disordered" evidence="2">
    <location>
        <begin position="228"/>
        <end position="251"/>
    </location>
</feature>
<dbReference type="RefSeq" id="XP_021871954.1">
    <property type="nucleotide sequence ID" value="XM_022018157.1"/>
</dbReference>
<comment type="similarity">
    <text evidence="1">Belongs to the MEMO1 family.</text>
</comment>
<dbReference type="AlphaFoldDB" id="A0A1Y1UKA6"/>
<dbReference type="GeneID" id="33559966"/>
<dbReference type="OrthoDB" id="417112at2759"/>
<dbReference type="InterPro" id="IPR002737">
    <property type="entry name" value="MEMO1_fam"/>
</dbReference>
<comment type="caution">
    <text evidence="3">The sequence shown here is derived from an EMBL/GenBank/DDBJ whole genome shotgun (WGS) entry which is preliminary data.</text>
</comment>
<dbReference type="InParanoid" id="A0A1Y1UKA6"/>
<dbReference type="STRING" id="4999.A0A1Y1UKA6"/>
<dbReference type="EMBL" id="NBSH01000005">
    <property type="protein sequence ID" value="ORX37967.1"/>
    <property type="molecule type" value="Genomic_DNA"/>
</dbReference>